<keyword evidence="3" id="KW-1185">Reference proteome</keyword>
<dbReference type="GO" id="GO:0050793">
    <property type="term" value="P:regulation of developmental process"/>
    <property type="evidence" value="ECO:0007669"/>
    <property type="project" value="InterPro"/>
</dbReference>
<feature type="transmembrane region" description="Helical" evidence="1">
    <location>
        <begin position="108"/>
        <end position="126"/>
    </location>
</feature>
<sequence>MLTEDPLPQFLIPLHHLFFLIPLQNSRSSHALFPLAFGLLRDASWVVGACSELRGGKDAAMVHSPVKLRHPSTLTCLRIKQTHSQAPCIILQQSLACATAMATRCRSLLLFAVLALVLGLVLTAQARPLGVLNPRGAGDDRVVDFLLGEIKIKTGGGGHNMTGFDWKAIKDSGPSPGIGH</sequence>
<dbReference type="EMBL" id="CP097504">
    <property type="protein sequence ID" value="URD86486.1"/>
    <property type="molecule type" value="Genomic_DNA"/>
</dbReference>
<evidence type="ECO:0000313" key="3">
    <source>
        <dbReference type="Proteomes" id="UP001055439"/>
    </source>
</evidence>
<dbReference type="GO" id="GO:0045087">
    <property type="term" value="P:innate immune response"/>
    <property type="evidence" value="ECO:0007669"/>
    <property type="project" value="InterPro"/>
</dbReference>
<name>A0A9E7F0M1_9LILI</name>
<proteinExistence type="predicted"/>
<organism evidence="2 3">
    <name type="scientific">Musa troglodytarum</name>
    <name type="common">fe'i banana</name>
    <dbReference type="NCBI Taxonomy" id="320322"/>
    <lineage>
        <taxon>Eukaryota</taxon>
        <taxon>Viridiplantae</taxon>
        <taxon>Streptophyta</taxon>
        <taxon>Embryophyta</taxon>
        <taxon>Tracheophyta</taxon>
        <taxon>Spermatophyta</taxon>
        <taxon>Magnoliopsida</taxon>
        <taxon>Liliopsida</taxon>
        <taxon>Zingiberales</taxon>
        <taxon>Musaceae</taxon>
        <taxon>Musa</taxon>
    </lineage>
</organism>
<accession>A0A9E7F0M1</accession>
<keyword evidence="1" id="KW-1133">Transmembrane helix</keyword>
<evidence type="ECO:0000313" key="2">
    <source>
        <dbReference type="EMBL" id="URD86486.1"/>
    </source>
</evidence>
<gene>
    <name evidence="2" type="ORF">MUK42_27025</name>
</gene>
<dbReference type="OrthoDB" id="1936010at2759"/>
<protein>
    <submittedName>
        <fullName evidence="2">Uncharacterized protein</fullName>
    </submittedName>
</protein>
<dbReference type="Proteomes" id="UP001055439">
    <property type="component" value="Chromosome 2"/>
</dbReference>
<dbReference type="PANTHER" id="PTHR34663:SF9">
    <property type="entry name" value="OS06G0637400 PROTEIN"/>
    <property type="match status" value="1"/>
</dbReference>
<dbReference type="InterPro" id="IPR044700">
    <property type="entry name" value="PIP2/PIPL1"/>
</dbReference>
<dbReference type="PANTHER" id="PTHR34663">
    <property type="entry name" value="OS06G0637400 PROTEIN"/>
    <property type="match status" value="1"/>
</dbReference>
<keyword evidence="1" id="KW-0472">Membrane</keyword>
<dbReference type="AlphaFoldDB" id="A0A9E7F0M1"/>
<evidence type="ECO:0000256" key="1">
    <source>
        <dbReference type="SAM" id="Phobius"/>
    </source>
</evidence>
<reference evidence="2" key="1">
    <citation type="submission" date="2022-05" db="EMBL/GenBank/DDBJ databases">
        <title>The Musa troglodytarum L. genome provides insights into the mechanism of non-climacteric behaviour and enrichment of carotenoids.</title>
        <authorList>
            <person name="Wang J."/>
        </authorList>
    </citation>
    <scope>NUCLEOTIDE SEQUENCE</scope>
    <source>
        <tissue evidence="2">Leaf</tissue>
    </source>
</reference>
<keyword evidence="1" id="KW-0812">Transmembrane</keyword>